<dbReference type="InterPro" id="IPR014721">
    <property type="entry name" value="Ribsml_uS5_D2-typ_fold_subgr"/>
</dbReference>
<dbReference type="GO" id="GO:0005524">
    <property type="term" value="F:ATP binding"/>
    <property type="evidence" value="ECO:0007669"/>
    <property type="project" value="InterPro"/>
</dbReference>
<dbReference type="SUPFAM" id="SSF55874">
    <property type="entry name" value="ATPase domain of HSP90 chaperone/DNA topoisomerase II/histidine kinase"/>
    <property type="match status" value="1"/>
</dbReference>
<dbReference type="InterPro" id="IPR042121">
    <property type="entry name" value="MutL_C_regsub"/>
</dbReference>
<dbReference type="RefSeq" id="XP_003644934.1">
    <property type="nucleotide sequence ID" value="XM_003644886.1"/>
</dbReference>
<gene>
    <name evidence="4" type="ordered locus">Ecym_2384</name>
</gene>
<dbReference type="PANTHER" id="PTHR10073">
    <property type="entry name" value="DNA MISMATCH REPAIR PROTEIN MLH, PMS, MUTL"/>
    <property type="match status" value="1"/>
</dbReference>
<protein>
    <recommendedName>
        <fullName evidence="3">MutL C-terminal dimerisation domain-containing protein</fullName>
    </recommendedName>
</protein>
<evidence type="ECO:0000256" key="2">
    <source>
        <dbReference type="ARBA" id="ARBA00022763"/>
    </source>
</evidence>
<dbReference type="AlphaFoldDB" id="G8JNP9"/>
<dbReference type="OrthoDB" id="429932at2759"/>
<dbReference type="FunCoup" id="G8JNP9">
    <property type="interactions" value="474"/>
</dbReference>
<dbReference type="SUPFAM" id="SSF118116">
    <property type="entry name" value="DNA mismatch repair protein MutL"/>
    <property type="match status" value="1"/>
</dbReference>
<dbReference type="Pfam" id="PF08676">
    <property type="entry name" value="MutL_C"/>
    <property type="match status" value="1"/>
</dbReference>
<sequence>MGKLEKLQDDVLQLLQSQISIVSIGSAVRELVQNSVDSGCANVEVYVDVGRWKVVVKDDGHGISPEDLNMVGQKNFTSKLRNLESLEGIRTFGFRGEGIFTLSNISKVTVVSRYHEYNSIWMRALPSRAVMVGPKDAEKLMYAVKNSTGTTVVLTDLFYNLPVRRKMITKEPMYKVYDEIKRYILQVLICLPVLNVSVVFIDGSQRKTIICSKNISKTVQLSKSLTSIFQNTFGAICGPENFKYVSARYQDFIVDGIISVIPVPTRDYQFIYINKQSYEDKSFYVMLNKIFRSANFGTSDAYISDVKSVGQPYSSYPVFLIKCACPNSVSDLMQHPAKVVTDSEHTSVVQPLILHVVKSFLKLQGYCVDTSGPGKATKSEAFSSMLLNNSSSQQYLVATPTTNIVLGTNTKSAKLSEREFIGRIIMGRKRQKTKVEVPVVEKVNECIEYSIIKKIKEKVFTASAKKTQSYSDIPKVEIEDESISDYLKKNDASCFKIKKSQLKDCIVINQVDKKFILLKLQPSKFNKNPLLLILDQHAADERIKLETYIRDYLINILGPFPLDQNVNCSIKIPVTSTEAELFKSYKDEFSFWGFNFTIEETTGESIMLITFVPRLVDARAKNCATYLKKVLLQHGYDLKSHKKIRASSLKSTVLPNEMLDNLQWWKYINAMPRLLIEIFNSKACRSAVMFGDTLTHEECVLLINELSKCNIPFQCAHGRPSIVPIVEMQAEENPYFGLSNKDYLVD</sequence>
<keyword evidence="5" id="KW-1185">Reference proteome</keyword>
<dbReference type="Proteomes" id="UP000006790">
    <property type="component" value="Chromosome 2"/>
</dbReference>
<dbReference type="OMA" id="NKWPMFY"/>
<dbReference type="Gene3D" id="3.30.1540.20">
    <property type="entry name" value="MutL, C-terminal domain, dimerisation subdomain"/>
    <property type="match status" value="1"/>
</dbReference>
<dbReference type="Gene3D" id="3.30.565.10">
    <property type="entry name" value="Histidine kinase-like ATPase, C-terminal domain"/>
    <property type="match status" value="1"/>
</dbReference>
<dbReference type="InterPro" id="IPR042120">
    <property type="entry name" value="MutL_C_dimsub"/>
</dbReference>
<feature type="domain" description="MutL C-terminal dimerisation" evidence="3">
    <location>
        <begin position="507"/>
        <end position="694"/>
    </location>
</feature>
<dbReference type="KEGG" id="erc:Ecym_2384"/>
<dbReference type="EMBL" id="CP002498">
    <property type="protein sequence ID" value="AET38117.1"/>
    <property type="molecule type" value="Genomic_DNA"/>
</dbReference>
<dbReference type="GeneID" id="11470642"/>
<dbReference type="Gene3D" id="3.30.1370.100">
    <property type="entry name" value="MutL, C-terminal domain, regulatory subdomain"/>
    <property type="match status" value="1"/>
</dbReference>
<name>G8JNP9_ERECY</name>
<dbReference type="STRING" id="931890.G8JNP9"/>
<reference evidence="5" key="1">
    <citation type="journal article" date="2012" name="G3 (Bethesda)">
        <title>Pichia sorbitophila, an interspecies yeast hybrid reveals early steps of genome resolution following polyploidization.</title>
        <authorList>
            <person name="Leh Louis V."/>
            <person name="Despons L."/>
            <person name="Friedrich A."/>
            <person name="Martin T."/>
            <person name="Durrens P."/>
            <person name="Casaregola S."/>
            <person name="Neuveglise C."/>
            <person name="Fairhead C."/>
            <person name="Marck C."/>
            <person name="Cruz J.A."/>
            <person name="Straub M.L."/>
            <person name="Kugler V."/>
            <person name="Sacerdot C."/>
            <person name="Uzunov Z."/>
            <person name="Thierry A."/>
            <person name="Weiss S."/>
            <person name="Bleykasten C."/>
            <person name="De Montigny J."/>
            <person name="Jacques N."/>
            <person name="Jung P."/>
            <person name="Lemaire M."/>
            <person name="Mallet S."/>
            <person name="Morel G."/>
            <person name="Richard G.F."/>
            <person name="Sarkar A."/>
            <person name="Savel G."/>
            <person name="Schacherer J."/>
            <person name="Seret M.L."/>
            <person name="Talla E."/>
            <person name="Samson G."/>
            <person name="Jubin C."/>
            <person name="Poulain J."/>
            <person name="Vacherie B."/>
            <person name="Barbe V."/>
            <person name="Pelletier E."/>
            <person name="Sherman D.J."/>
            <person name="Westhof E."/>
            <person name="Weissenbach J."/>
            <person name="Baret P.V."/>
            <person name="Wincker P."/>
            <person name="Gaillardin C."/>
            <person name="Dujon B."/>
            <person name="Souciet J.L."/>
        </authorList>
    </citation>
    <scope>NUCLEOTIDE SEQUENCE [LARGE SCALE GENOMIC DNA]</scope>
    <source>
        <strain evidence="5">CBS 270.75 / DBVPG 7215 / KCTC 17166 / NRRL Y-17582</strain>
    </source>
</reference>
<evidence type="ECO:0000313" key="4">
    <source>
        <dbReference type="EMBL" id="AET38117.1"/>
    </source>
</evidence>
<dbReference type="eggNOG" id="KOG1977">
    <property type="taxonomic scope" value="Eukaryota"/>
</dbReference>
<dbReference type="GO" id="GO:0000710">
    <property type="term" value="P:meiotic mismatch repair"/>
    <property type="evidence" value="ECO:0007669"/>
    <property type="project" value="EnsemblFungi"/>
</dbReference>
<evidence type="ECO:0000259" key="3">
    <source>
        <dbReference type="SMART" id="SM00853"/>
    </source>
</evidence>
<dbReference type="InterPro" id="IPR036890">
    <property type="entry name" value="HATPase_C_sf"/>
</dbReference>
<dbReference type="GO" id="GO:0007131">
    <property type="term" value="P:reciprocal meiotic recombination"/>
    <property type="evidence" value="ECO:0007669"/>
    <property type="project" value="EnsemblFungi"/>
</dbReference>
<dbReference type="GO" id="GO:0140664">
    <property type="term" value="F:ATP-dependent DNA damage sensor activity"/>
    <property type="evidence" value="ECO:0007669"/>
    <property type="project" value="InterPro"/>
</dbReference>
<dbReference type="GO" id="GO:0016887">
    <property type="term" value="F:ATP hydrolysis activity"/>
    <property type="evidence" value="ECO:0007669"/>
    <property type="project" value="InterPro"/>
</dbReference>
<dbReference type="InterPro" id="IPR037198">
    <property type="entry name" value="MutL_C_sf"/>
</dbReference>
<dbReference type="Pfam" id="PF13589">
    <property type="entry name" value="HATPase_c_3"/>
    <property type="match status" value="1"/>
</dbReference>
<dbReference type="GO" id="GO:0005634">
    <property type="term" value="C:nucleus"/>
    <property type="evidence" value="ECO:0007669"/>
    <property type="project" value="EnsemblFungi"/>
</dbReference>
<dbReference type="HOGENOM" id="CLU_005415_1_0_1"/>
<dbReference type="GO" id="GO:0097587">
    <property type="term" value="C:MutLgamma complex"/>
    <property type="evidence" value="ECO:0007669"/>
    <property type="project" value="EnsemblFungi"/>
</dbReference>
<comment type="similarity">
    <text evidence="1">Belongs to the DNA mismatch repair MutL/HexB family.</text>
</comment>
<proteinExistence type="inferred from homology"/>
<dbReference type="PANTHER" id="PTHR10073:SF47">
    <property type="entry name" value="DNA MISMATCH REPAIR PROTEIN MLH3"/>
    <property type="match status" value="1"/>
</dbReference>
<dbReference type="Gene3D" id="3.30.230.10">
    <property type="match status" value="1"/>
</dbReference>
<dbReference type="InterPro" id="IPR014790">
    <property type="entry name" value="MutL_C"/>
</dbReference>
<dbReference type="InterPro" id="IPR038973">
    <property type="entry name" value="MutL/Mlh/Pms-like"/>
</dbReference>
<evidence type="ECO:0000313" key="5">
    <source>
        <dbReference type="Proteomes" id="UP000006790"/>
    </source>
</evidence>
<evidence type="ECO:0000256" key="1">
    <source>
        <dbReference type="ARBA" id="ARBA00006082"/>
    </source>
</evidence>
<dbReference type="SMART" id="SM00853">
    <property type="entry name" value="MutL_C"/>
    <property type="match status" value="1"/>
</dbReference>
<keyword evidence="2" id="KW-0227">DNA damage</keyword>
<dbReference type="InParanoid" id="G8JNP9"/>
<organism evidence="4 5">
    <name type="scientific">Eremothecium cymbalariae (strain CBS 270.75 / DBVPG 7215 / KCTC 17166 / NRRL Y-17582)</name>
    <name type="common">Yeast</name>
    <dbReference type="NCBI Taxonomy" id="931890"/>
    <lineage>
        <taxon>Eukaryota</taxon>
        <taxon>Fungi</taxon>
        <taxon>Dikarya</taxon>
        <taxon>Ascomycota</taxon>
        <taxon>Saccharomycotina</taxon>
        <taxon>Saccharomycetes</taxon>
        <taxon>Saccharomycetales</taxon>
        <taxon>Saccharomycetaceae</taxon>
        <taxon>Eremothecium</taxon>
    </lineage>
</organism>
<accession>G8JNP9</accession>